<protein>
    <submittedName>
        <fullName evidence="2">Uncharacterized protein</fullName>
    </submittedName>
</protein>
<dbReference type="Gramene" id="PUZ40046">
    <property type="protein sequence ID" value="PUZ40046"/>
    <property type="gene ID" value="GQ55_9G392500"/>
</dbReference>
<name>A0A2T7C9N6_9POAL</name>
<evidence type="ECO:0000256" key="1">
    <source>
        <dbReference type="SAM" id="MobiDB-lite"/>
    </source>
</evidence>
<gene>
    <name evidence="2" type="ORF">GQ55_9G392500</name>
</gene>
<dbReference type="AlphaFoldDB" id="A0A2T7C9N6"/>
<keyword evidence="3" id="KW-1185">Reference proteome</keyword>
<feature type="region of interest" description="Disordered" evidence="1">
    <location>
        <begin position="1"/>
        <end position="48"/>
    </location>
</feature>
<sequence length="94" mass="10106">MPRMKNVGGGPGDDDSGRRLPPSSGRDKGKAVQTGSAKKRKRANREADIARAAAAEAVERGGRHRFAGPHALALRCHLGMRVRDVVVMSLEQLH</sequence>
<dbReference type="EMBL" id="CM009757">
    <property type="protein sequence ID" value="PUZ40046.1"/>
    <property type="molecule type" value="Genomic_DNA"/>
</dbReference>
<evidence type="ECO:0000313" key="3">
    <source>
        <dbReference type="Proteomes" id="UP000244336"/>
    </source>
</evidence>
<dbReference type="Proteomes" id="UP000244336">
    <property type="component" value="Chromosome 9"/>
</dbReference>
<proteinExistence type="predicted"/>
<organism evidence="2 3">
    <name type="scientific">Panicum hallii var. hallii</name>
    <dbReference type="NCBI Taxonomy" id="1504633"/>
    <lineage>
        <taxon>Eukaryota</taxon>
        <taxon>Viridiplantae</taxon>
        <taxon>Streptophyta</taxon>
        <taxon>Embryophyta</taxon>
        <taxon>Tracheophyta</taxon>
        <taxon>Spermatophyta</taxon>
        <taxon>Magnoliopsida</taxon>
        <taxon>Liliopsida</taxon>
        <taxon>Poales</taxon>
        <taxon>Poaceae</taxon>
        <taxon>PACMAD clade</taxon>
        <taxon>Panicoideae</taxon>
        <taxon>Panicodae</taxon>
        <taxon>Paniceae</taxon>
        <taxon>Panicinae</taxon>
        <taxon>Panicum</taxon>
        <taxon>Panicum sect. Panicum</taxon>
    </lineage>
</organism>
<evidence type="ECO:0000313" key="2">
    <source>
        <dbReference type="EMBL" id="PUZ40046.1"/>
    </source>
</evidence>
<accession>A0A2T7C9N6</accession>
<reference evidence="2 3" key="1">
    <citation type="submission" date="2018-04" db="EMBL/GenBank/DDBJ databases">
        <title>WGS assembly of Panicum hallii var. hallii HAL2.</title>
        <authorList>
            <person name="Lovell J."/>
            <person name="Jenkins J."/>
            <person name="Lowry D."/>
            <person name="Mamidi S."/>
            <person name="Sreedasyam A."/>
            <person name="Weng X."/>
            <person name="Barry K."/>
            <person name="Bonette J."/>
            <person name="Campitelli B."/>
            <person name="Daum C."/>
            <person name="Gordon S."/>
            <person name="Gould B."/>
            <person name="Lipzen A."/>
            <person name="MacQueen A."/>
            <person name="Palacio-Mejia J."/>
            <person name="Plott C."/>
            <person name="Shakirov E."/>
            <person name="Shu S."/>
            <person name="Yoshinaga Y."/>
            <person name="Zane M."/>
            <person name="Rokhsar D."/>
            <person name="Grimwood J."/>
            <person name="Schmutz J."/>
            <person name="Juenger T."/>
        </authorList>
    </citation>
    <scope>NUCLEOTIDE SEQUENCE [LARGE SCALE GENOMIC DNA]</scope>
    <source>
        <strain evidence="3">cv. HAL2</strain>
    </source>
</reference>